<reference evidence="2" key="2">
    <citation type="submission" date="2022-01" db="EMBL/GenBank/DDBJ databases">
        <authorList>
            <person name="Yamashiro T."/>
            <person name="Shiraishi A."/>
            <person name="Satake H."/>
            <person name="Nakayama K."/>
        </authorList>
    </citation>
    <scope>NUCLEOTIDE SEQUENCE</scope>
</reference>
<dbReference type="Proteomes" id="UP001151760">
    <property type="component" value="Unassembled WGS sequence"/>
</dbReference>
<sequence>MKILSIIRLSVDNQFGYGYLKEIVVRRADQKEYVFKEADFPKLHLNDIEDMYIMYAQNKLHHLKGDEQTDLVTALRFFIRRIIFKKRVEDIQHRVEIYQTSLNITRPQVRYDDLDFKEPYTILHKPKDLVMSDSEDSTITYMEVSSPFEDLSDIGSPGVNGLPIMPKDPYAYVVATFQAPPSLDYFMPPEDEVFLAEEQLPVVEDPTDYPADWGDDDDDDDESSDDDEDDDDVEEDEDKEEEEEHPALVDSVPLPVHRVTARISVRAQTPISLPSDTEVARLLAIPTPPPSPLSPLAAMIRLRAETPSTSHPLPSSTPPSGTPPLLPIPLPTPSPPMLLPSIVCRAGVSEVTLLPWKRLCIALSPRYKVVESSSAPTARPTRGFRADYRFVGTLDNEIRRDPERGRDRLAHARTARLMETEARLSHEAWVHSMDASDTARYEVRALRTTMLAQHTEIIGLRTADRTRQAQLVETLTLMRTLQTHVTTLQS</sequence>
<reference evidence="2" key="1">
    <citation type="journal article" date="2022" name="Int. J. Mol. Sci.">
        <title>Draft Genome of Tanacetum Coccineum: Genomic Comparison of Closely Related Tanacetum-Family Plants.</title>
        <authorList>
            <person name="Yamashiro T."/>
            <person name="Shiraishi A."/>
            <person name="Nakayama K."/>
            <person name="Satake H."/>
        </authorList>
    </citation>
    <scope>NUCLEOTIDE SEQUENCE</scope>
</reference>
<evidence type="ECO:0000313" key="2">
    <source>
        <dbReference type="EMBL" id="GJS94315.1"/>
    </source>
</evidence>
<keyword evidence="3" id="KW-1185">Reference proteome</keyword>
<proteinExistence type="predicted"/>
<evidence type="ECO:0000256" key="1">
    <source>
        <dbReference type="SAM" id="MobiDB-lite"/>
    </source>
</evidence>
<organism evidence="2 3">
    <name type="scientific">Tanacetum coccineum</name>
    <dbReference type="NCBI Taxonomy" id="301880"/>
    <lineage>
        <taxon>Eukaryota</taxon>
        <taxon>Viridiplantae</taxon>
        <taxon>Streptophyta</taxon>
        <taxon>Embryophyta</taxon>
        <taxon>Tracheophyta</taxon>
        <taxon>Spermatophyta</taxon>
        <taxon>Magnoliopsida</taxon>
        <taxon>eudicotyledons</taxon>
        <taxon>Gunneridae</taxon>
        <taxon>Pentapetalae</taxon>
        <taxon>asterids</taxon>
        <taxon>campanulids</taxon>
        <taxon>Asterales</taxon>
        <taxon>Asteraceae</taxon>
        <taxon>Asteroideae</taxon>
        <taxon>Anthemideae</taxon>
        <taxon>Anthemidinae</taxon>
        <taxon>Tanacetum</taxon>
    </lineage>
</organism>
<feature type="region of interest" description="Disordered" evidence="1">
    <location>
        <begin position="200"/>
        <end position="253"/>
    </location>
</feature>
<protein>
    <submittedName>
        <fullName evidence="2">Uncharacterized protein</fullName>
    </submittedName>
</protein>
<accession>A0ABQ4ZZG7</accession>
<gene>
    <name evidence="2" type="ORF">Tco_0801283</name>
</gene>
<evidence type="ECO:0000313" key="3">
    <source>
        <dbReference type="Proteomes" id="UP001151760"/>
    </source>
</evidence>
<comment type="caution">
    <text evidence="2">The sequence shown here is derived from an EMBL/GenBank/DDBJ whole genome shotgun (WGS) entry which is preliminary data.</text>
</comment>
<name>A0ABQ4ZZG7_9ASTR</name>
<dbReference type="EMBL" id="BQNB010011722">
    <property type="protein sequence ID" value="GJS94315.1"/>
    <property type="molecule type" value="Genomic_DNA"/>
</dbReference>
<feature type="compositionally biased region" description="Acidic residues" evidence="1">
    <location>
        <begin position="213"/>
        <end position="244"/>
    </location>
</feature>